<dbReference type="OrthoDB" id="397220at2759"/>
<gene>
    <name evidence="1" type="ORF">Vbra_16598</name>
</gene>
<dbReference type="OMA" id="HTQIRIK"/>
<dbReference type="PANTHER" id="PTHR39767:SF2">
    <property type="entry name" value="CHROMOSOME UNDETERMINED SCAFFOLD_1, WHOLE GENOME SHOTGUN SEQUENCE"/>
    <property type="match status" value="1"/>
</dbReference>
<dbReference type="AlphaFoldDB" id="A0A0G4FZZ0"/>
<dbReference type="PANTHER" id="PTHR39767">
    <property type="entry name" value="CALCIUM/CALMODULIN-BINDING MEMBRANE PROTEIN PCM4-RELATED"/>
    <property type="match status" value="1"/>
</dbReference>
<sequence>MGTATDGYKLCVSEGSVFTISRQDAPLLMITNDSMVQIAAPELLVESLDVTRGLLVQGVPQWRMLSEESFADGTAEGWDANAVTHCAGTSMLGGYGEFAQKEVSKVFSGLPPHSHLRIKATFHFIDDWVGESGYMKANIGSEGGMTFVWTERHTQAETVNGVNLCGDVTASEGKFAVPVDVVLPHNQPTVALAFGSTITQNNPLHHSWGVSAIEIYVR</sequence>
<name>A0A0G4FZZ0_VITBC</name>
<evidence type="ECO:0000313" key="1">
    <source>
        <dbReference type="EMBL" id="CEM20971.1"/>
    </source>
</evidence>
<dbReference type="Proteomes" id="UP000041254">
    <property type="component" value="Unassembled WGS sequence"/>
</dbReference>
<keyword evidence="2" id="KW-1185">Reference proteome</keyword>
<evidence type="ECO:0000313" key="2">
    <source>
        <dbReference type="Proteomes" id="UP000041254"/>
    </source>
</evidence>
<dbReference type="InParanoid" id="A0A0G4FZZ0"/>
<proteinExistence type="predicted"/>
<organism evidence="1 2">
    <name type="scientific">Vitrella brassicaformis (strain CCMP3155)</name>
    <dbReference type="NCBI Taxonomy" id="1169540"/>
    <lineage>
        <taxon>Eukaryota</taxon>
        <taxon>Sar</taxon>
        <taxon>Alveolata</taxon>
        <taxon>Colpodellida</taxon>
        <taxon>Vitrellaceae</taxon>
        <taxon>Vitrella</taxon>
    </lineage>
</organism>
<protein>
    <submittedName>
        <fullName evidence="1">Uncharacterized protein</fullName>
    </submittedName>
</protein>
<dbReference type="VEuPathDB" id="CryptoDB:Vbra_16598"/>
<dbReference type="PhylomeDB" id="A0A0G4FZZ0"/>
<dbReference type="EMBL" id="CDMY01000531">
    <property type="protein sequence ID" value="CEM20971.1"/>
    <property type="molecule type" value="Genomic_DNA"/>
</dbReference>
<accession>A0A0G4FZZ0</accession>
<reference evidence="1 2" key="1">
    <citation type="submission" date="2014-11" db="EMBL/GenBank/DDBJ databases">
        <authorList>
            <person name="Zhu J."/>
            <person name="Qi W."/>
            <person name="Song R."/>
        </authorList>
    </citation>
    <scope>NUCLEOTIDE SEQUENCE [LARGE SCALE GENOMIC DNA]</scope>
</reference>